<dbReference type="RefSeq" id="XP_011661188.2">
    <property type="nucleotide sequence ID" value="XM_011662886.2"/>
</dbReference>
<evidence type="ECO:0000313" key="8">
    <source>
        <dbReference type="EnsemblMetazoa" id="XP_001180082"/>
    </source>
</evidence>
<dbReference type="OMA" id="TIQPAIK"/>
<evidence type="ECO:0000256" key="7">
    <source>
        <dbReference type="SAM" id="Phobius"/>
    </source>
</evidence>
<dbReference type="GO" id="GO:0060090">
    <property type="term" value="F:molecular adaptor activity"/>
    <property type="evidence" value="ECO:0000318"/>
    <property type="project" value="GO_Central"/>
</dbReference>
<dbReference type="EnsemblMetazoa" id="XM_001180082">
    <property type="protein sequence ID" value="XP_001180082"/>
    <property type="gene ID" value="LOC752766"/>
</dbReference>
<protein>
    <recommendedName>
        <fullName evidence="6">Caveolin</fullName>
    </recommendedName>
</protein>
<dbReference type="EnsemblMetazoa" id="XM_011662886">
    <property type="protein sequence ID" value="XP_011661188"/>
    <property type="gene ID" value="LOC752766"/>
</dbReference>
<dbReference type="GO" id="GO:0000139">
    <property type="term" value="C:Golgi membrane"/>
    <property type="evidence" value="ECO:0007669"/>
    <property type="project" value="UniProtKB-SubCell"/>
</dbReference>
<dbReference type="OrthoDB" id="5917823at2759"/>
<keyword evidence="7" id="KW-0812">Transmembrane</keyword>
<dbReference type="InParanoid" id="A0A7M7G9F7"/>
<reference evidence="8" key="2">
    <citation type="submission" date="2021-01" db="UniProtKB">
        <authorList>
            <consortium name="EnsemblMetazoa"/>
        </authorList>
    </citation>
    <scope>IDENTIFICATION</scope>
</reference>
<evidence type="ECO:0000256" key="5">
    <source>
        <dbReference type="ARBA" id="ARBA00023136"/>
    </source>
</evidence>
<keyword evidence="4 6" id="KW-0333">Golgi apparatus</keyword>
<keyword evidence="9" id="KW-1185">Reference proteome</keyword>
<name>A0A7M7G9F7_STRPU</name>
<evidence type="ECO:0000256" key="4">
    <source>
        <dbReference type="ARBA" id="ARBA00023034"/>
    </source>
</evidence>
<evidence type="ECO:0000256" key="3">
    <source>
        <dbReference type="ARBA" id="ARBA00022475"/>
    </source>
</evidence>
<comment type="subcellular location">
    <subcellularLocation>
        <location evidence="1 6">Cell membrane</location>
        <topology evidence="1 6">Peripheral membrane protein</topology>
    </subcellularLocation>
    <subcellularLocation>
        <location evidence="6">Golgi apparatus membrane</location>
        <topology evidence="6">Peripheral membrane protein</topology>
    </subcellularLocation>
    <subcellularLocation>
        <location evidence="6">Membrane</location>
        <location evidence="6">Caveola</location>
        <topology evidence="6">Peripheral membrane protein</topology>
    </subcellularLocation>
</comment>
<comment type="function">
    <text evidence="6">May act as a scaffolding protein within caveolar membranes. Interacts directly with G-protein alpha subunits and can functionally regulate their activity.</text>
</comment>
<dbReference type="KEGG" id="spu:752766"/>
<organism evidence="8 9">
    <name type="scientific">Strongylocentrotus purpuratus</name>
    <name type="common">Purple sea urchin</name>
    <dbReference type="NCBI Taxonomy" id="7668"/>
    <lineage>
        <taxon>Eukaryota</taxon>
        <taxon>Metazoa</taxon>
        <taxon>Echinodermata</taxon>
        <taxon>Eleutherozoa</taxon>
        <taxon>Echinozoa</taxon>
        <taxon>Echinoidea</taxon>
        <taxon>Euechinoidea</taxon>
        <taxon>Echinacea</taxon>
        <taxon>Camarodonta</taxon>
        <taxon>Echinidea</taxon>
        <taxon>Strongylocentrotidae</taxon>
        <taxon>Strongylocentrotus</taxon>
    </lineage>
</organism>
<accession>A0A7M7G9F7</accession>
<dbReference type="PANTHER" id="PTHR10844">
    <property type="entry name" value="CAVEOLIN"/>
    <property type="match status" value="1"/>
</dbReference>
<keyword evidence="5 6" id="KW-0472">Membrane</keyword>
<feature type="transmembrane region" description="Helical" evidence="7">
    <location>
        <begin position="70"/>
        <end position="103"/>
    </location>
</feature>
<dbReference type="GO" id="GO:0005901">
    <property type="term" value="C:caveola"/>
    <property type="evidence" value="ECO:0007669"/>
    <property type="project" value="UniProtKB-SubCell"/>
</dbReference>
<proteinExistence type="inferred from homology"/>
<keyword evidence="3 6" id="KW-1003">Cell membrane</keyword>
<dbReference type="RefSeq" id="XP_001180082.3">
    <property type="nucleotide sequence ID" value="XM_001180082.4"/>
</dbReference>
<dbReference type="InterPro" id="IPR001612">
    <property type="entry name" value="Caveolin"/>
</dbReference>
<dbReference type="PANTHER" id="PTHR10844:SF30">
    <property type="entry name" value="CAVEOLIN"/>
    <property type="match status" value="1"/>
</dbReference>
<dbReference type="Pfam" id="PF01146">
    <property type="entry name" value="Caveolin"/>
    <property type="match status" value="1"/>
</dbReference>
<evidence type="ECO:0000313" key="9">
    <source>
        <dbReference type="Proteomes" id="UP000007110"/>
    </source>
</evidence>
<keyword evidence="7" id="KW-1133">Transmembrane helix</keyword>
<evidence type="ECO:0000256" key="1">
    <source>
        <dbReference type="ARBA" id="ARBA00004202"/>
    </source>
</evidence>
<comment type="similarity">
    <text evidence="2 6">Belongs to the caveolin family.</text>
</comment>
<evidence type="ECO:0000256" key="2">
    <source>
        <dbReference type="ARBA" id="ARBA00010988"/>
    </source>
</evidence>
<dbReference type="Proteomes" id="UP000007110">
    <property type="component" value="Unassembled WGS sequence"/>
</dbReference>
<dbReference type="AlphaFoldDB" id="A0A7M7G9F7"/>
<dbReference type="GeneID" id="752766"/>
<dbReference type="GO" id="GO:0070836">
    <property type="term" value="P:caveola assembly"/>
    <property type="evidence" value="ECO:0000318"/>
    <property type="project" value="GO_Central"/>
</dbReference>
<evidence type="ECO:0000256" key="6">
    <source>
        <dbReference type="RuleBase" id="RU000680"/>
    </source>
</evidence>
<sequence length="159" mass="17937">MELIHPENGPSGTVQVPLTQGVDQSDIEDVYRLSPHVTTGFADTFKESKDIMGFSFMEKVNGAIYKYTHFAFYAVLNLLLAPLMAFSFGLSFAVMHFAVVWFVQPSMKLYYVWLRVFNLAYEPALRLVCDPIHRSIALILSGIKGQFKMNSSDVKTSQV</sequence>
<reference evidence="9" key="1">
    <citation type="submission" date="2015-02" db="EMBL/GenBank/DDBJ databases">
        <title>Genome sequencing for Strongylocentrotus purpuratus.</title>
        <authorList>
            <person name="Murali S."/>
            <person name="Liu Y."/>
            <person name="Vee V."/>
            <person name="English A."/>
            <person name="Wang M."/>
            <person name="Skinner E."/>
            <person name="Han Y."/>
            <person name="Muzny D.M."/>
            <person name="Worley K.C."/>
            <person name="Gibbs R.A."/>
        </authorList>
    </citation>
    <scope>NUCLEOTIDE SEQUENCE</scope>
</reference>